<evidence type="ECO:0000256" key="1">
    <source>
        <dbReference type="ARBA" id="ARBA00004225"/>
    </source>
</evidence>
<organism evidence="11">
    <name type="scientific">Corethron hystrix</name>
    <dbReference type="NCBI Taxonomy" id="216773"/>
    <lineage>
        <taxon>Eukaryota</taxon>
        <taxon>Sar</taxon>
        <taxon>Stramenopiles</taxon>
        <taxon>Ochrophyta</taxon>
        <taxon>Bacillariophyta</taxon>
        <taxon>Coscinodiscophyceae</taxon>
        <taxon>Corethrophycidae</taxon>
        <taxon>Corethrales</taxon>
        <taxon>Corethraceae</taxon>
        <taxon>Corethron</taxon>
    </lineage>
</organism>
<dbReference type="InterPro" id="IPR018108">
    <property type="entry name" value="MCP_transmembrane"/>
</dbReference>
<feature type="repeat" description="Solcar" evidence="9">
    <location>
        <begin position="4"/>
        <end position="84"/>
    </location>
</feature>
<comment type="subcellular location">
    <subcellularLocation>
        <location evidence="1">Mitochondrion membrane</location>
        <topology evidence="1">Multi-pass membrane protein</topology>
    </subcellularLocation>
</comment>
<comment type="similarity">
    <text evidence="2 10">Belongs to the mitochondrial carrier (TC 2.A.29) family.</text>
</comment>
<feature type="repeat" description="Solcar" evidence="9">
    <location>
        <begin position="86"/>
        <end position="163"/>
    </location>
</feature>
<evidence type="ECO:0000313" key="11">
    <source>
        <dbReference type="EMBL" id="CAD8891869.1"/>
    </source>
</evidence>
<dbReference type="PANTHER" id="PTHR45624:SF10">
    <property type="entry name" value="SLC (SOLUTE CARRIER) HOMOLOG"/>
    <property type="match status" value="1"/>
</dbReference>
<dbReference type="InterPro" id="IPR050567">
    <property type="entry name" value="Mitochondrial_Carrier"/>
</dbReference>
<evidence type="ECO:0000256" key="3">
    <source>
        <dbReference type="ARBA" id="ARBA00022448"/>
    </source>
</evidence>
<keyword evidence="4 9" id="KW-0812">Transmembrane</keyword>
<feature type="repeat" description="Solcar" evidence="9">
    <location>
        <begin position="167"/>
        <end position="249"/>
    </location>
</feature>
<dbReference type="InterPro" id="IPR023395">
    <property type="entry name" value="MCP_dom_sf"/>
</dbReference>
<evidence type="ECO:0000256" key="6">
    <source>
        <dbReference type="ARBA" id="ARBA00022989"/>
    </source>
</evidence>
<keyword evidence="6" id="KW-1133">Transmembrane helix</keyword>
<evidence type="ECO:0000256" key="4">
    <source>
        <dbReference type="ARBA" id="ARBA00022692"/>
    </source>
</evidence>
<keyword evidence="5" id="KW-0677">Repeat</keyword>
<dbReference type="GO" id="GO:0031966">
    <property type="term" value="C:mitochondrial membrane"/>
    <property type="evidence" value="ECO:0007669"/>
    <property type="project" value="UniProtKB-SubCell"/>
</dbReference>
<dbReference type="SUPFAM" id="SSF103506">
    <property type="entry name" value="Mitochondrial carrier"/>
    <property type="match status" value="1"/>
</dbReference>
<proteinExistence type="inferred from homology"/>
<keyword evidence="7" id="KW-0496">Mitochondrion</keyword>
<reference evidence="11" key="1">
    <citation type="submission" date="2021-01" db="EMBL/GenBank/DDBJ databases">
        <authorList>
            <person name="Corre E."/>
            <person name="Pelletier E."/>
            <person name="Niang G."/>
            <person name="Scheremetjew M."/>
            <person name="Finn R."/>
            <person name="Kale V."/>
            <person name="Holt S."/>
            <person name="Cochrane G."/>
            <person name="Meng A."/>
            <person name="Brown T."/>
            <person name="Cohen L."/>
        </authorList>
    </citation>
    <scope>NUCLEOTIDE SEQUENCE</scope>
    <source>
        <strain evidence="11">308</strain>
    </source>
</reference>
<keyword evidence="8 9" id="KW-0472">Membrane</keyword>
<evidence type="ECO:0000256" key="7">
    <source>
        <dbReference type="ARBA" id="ARBA00023128"/>
    </source>
</evidence>
<dbReference type="Gene3D" id="1.50.40.10">
    <property type="entry name" value="Mitochondrial carrier domain"/>
    <property type="match status" value="1"/>
</dbReference>
<dbReference type="GO" id="GO:0022857">
    <property type="term" value="F:transmembrane transporter activity"/>
    <property type="evidence" value="ECO:0007669"/>
    <property type="project" value="TreeGrafter"/>
</dbReference>
<dbReference type="EMBL" id="HBFR01026473">
    <property type="protein sequence ID" value="CAD8891869.1"/>
    <property type="molecule type" value="Transcribed_RNA"/>
</dbReference>
<evidence type="ECO:0000256" key="9">
    <source>
        <dbReference type="PROSITE-ProRule" id="PRU00282"/>
    </source>
</evidence>
<dbReference type="Pfam" id="PF00153">
    <property type="entry name" value="Mito_carr"/>
    <property type="match status" value="3"/>
</dbReference>
<name>A0A7S1BPG3_9STRA</name>
<evidence type="ECO:0000256" key="8">
    <source>
        <dbReference type="ARBA" id="ARBA00023136"/>
    </source>
</evidence>
<evidence type="ECO:0000256" key="10">
    <source>
        <dbReference type="RuleBase" id="RU000488"/>
    </source>
</evidence>
<accession>A0A7S1BPG3</accession>
<sequence>MPISEIIGATCAGCASTLIGHPLDTLKVHLQTGSQLSNNAVSAARSLFTVHGPGVFFRGIGPPLFNAVLMNTVMFSVFNSFKDSSQSALYAGFISGIATAFISTPTDFIKVQAQVTGGNSREVLRKIVLRHPMALFRGHIPNLAREGIFTMVYLGFYDCLTMDKSTTGLAQTALISSFTGGLAWIISYPCDTVKSIMQSSQRDILVLDAIKIIWRRGGLSFYRGCGTSTGRAILVTSIRMITYEYVRNISY</sequence>
<gene>
    <name evidence="11" type="ORF">CHYS00102_LOCUS19075</name>
</gene>
<protein>
    <recommendedName>
        <fullName evidence="12">Mitochondrial carrier protein</fullName>
    </recommendedName>
</protein>
<dbReference type="AlphaFoldDB" id="A0A7S1BPG3"/>
<evidence type="ECO:0008006" key="12">
    <source>
        <dbReference type="Google" id="ProtNLM"/>
    </source>
</evidence>
<evidence type="ECO:0000256" key="2">
    <source>
        <dbReference type="ARBA" id="ARBA00006375"/>
    </source>
</evidence>
<dbReference type="PROSITE" id="PS50920">
    <property type="entry name" value="SOLCAR"/>
    <property type="match status" value="3"/>
</dbReference>
<keyword evidence="3 10" id="KW-0813">Transport</keyword>
<evidence type="ECO:0000256" key="5">
    <source>
        <dbReference type="ARBA" id="ARBA00022737"/>
    </source>
</evidence>
<dbReference type="PANTHER" id="PTHR45624">
    <property type="entry name" value="MITOCHONDRIAL BASIC AMINO ACIDS TRANSPORTER-RELATED"/>
    <property type="match status" value="1"/>
</dbReference>